<feature type="transmembrane region" description="Helical" evidence="1">
    <location>
        <begin position="197"/>
        <end position="216"/>
    </location>
</feature>
<feature type="transmembrane region" description="Helical" evidence="1">
    <location>
        <begin position="48"/>
        <end position="75"/>
    </location>
</feature>
<feature type="transmembrane region" description="Helical" evidence="1">
    <location>
        <begin position="114"/>
        <end position="135"/>
    </location>
</feature>
<feature type="transmembrane region" description="Helical" evidence="1">
    <location>
        <begin position="141"/>
        <end position="159"/>
    </location>
</feature>
<keyword evidence="3" id="KW-1185">Reference proteome</keyword>
<evidence type="ECO:0000313" key="3">
    <source>
        <dbReference type="Proteomes" id="UP000290191"/>
    </source>
</evidence>
<comment type="caution">
    <text evidence="2">The sequence shown here is derived from an EMBL/GenBank/DDBJ whole genome shotgun (WGS) entry which is preliminary data.</text>
</comment>
<dbReference type="EMBL" id="PDKO01000006">
    <property type="protein sequence ID" value="RXJ62885.1"/>
    <property type="molecule type" value="Genomic_DNA"/>
</dbReference>
<dbReference type="Proteomes" id="UP000290191">
    <property type="component" value="Unassembled WGS sequence"/>
</dbReference>
<dbReference type="RefSeq" id="WP_129082152.1">
    <property type="nucleotide sequence ID" value="NZ_CP041070.1"/>
</dbReference>
<keyword evidence="1" id="KW-0472">Membrane</keyword>
<feature type="transmembrane region" description="Helical" evidence="1">
    <location>
        <begin position="87"/>
        <end position="107"/>
    </location>
</feature>
<dbReference type="AlphaFoldDB" id="A0A4Q0Y0C8"/>
<sequence>MYKNRIQFLPFFLKKNEEFKEKDLSKITFFNFDKIFQKDKKKKSMFHLLSSSFWLSYIFIMRYLPAIFLLLFTSYLQLFWKFTDVDYFAGAIAIILAFLFLLFFSKLNKSKQNLVLLIALLLSVPAYQLDIRYHIFDISRFFSSLFINFSFFYLLFWLIKDMMIDTNFMRYYRIIGNKSGFFIFKPRTIPLKPVKKLFVLIIFLFFTILSYQYLMIGIKVVENKNQALIILKGLSDGEK</sequence>
<organism evidence="2 3">
    <name type="scientific">Halarcobacter anaerophilus</name>
    <dbReference type="NCBI Taxonomy" id="877500"/>
    <lineage>
        <taxon>Bacteria</taxon>
        <taxon>Pseudomonadati</taxon>
        <taxon>Campylobacterota</taxon>
        <taxon>Epsilonproteobacteria</taxon>
        <taxon>Campylobacterales</taxon>
        <taxon>Arcobacteraceae</taxon>
        <taxon>Halarcobacter</taxon>
    </lineage>
</organism>
<name>A0A4Q0Y0C8_9BACT</name>
<keyword evidence="1" id="KW-0812">Transmembrane</keyword>
<evidence type="ECO:0000256" key="1">
    <source>
        <dbReference type="SAM" id="Phobius"/>
    </source>
</evidence>
<proteinExistence type="predicted"/>
<accession>A0A4Q0Y0C8</accession>
<protein>
    <submittedName>
        <fullName evidence="2">Uncharacterized protein</fullName>
    </submittedName>
</protein>
<gene>
    <name evidence="2" type="ORF">CRV06_08605</name>
</gene>
<keyword evidence="1" id="KW-1133">Transmembrane helix</keyword>
<evidence type="ECO:0000313" key="2">
    <source>
        <dbReference type="EMBL" id="RXJ62885.1"/>
    </source>
</evidence>
<reference evidence="2 3" key="1">
    <citation type="submission" date="2017-10" db="EMBL/GenBank/DDBJ databases">
        <title>Genomics of the genus Arcobacter.</title>
        <authorList>
            <person name="Perez-Cataluna A."/>
            <person name="Figueras M.J."/>
        </authorList>
    </citation>
    <scope>NUCLEOTIDE SEQUENCE [LARGE SCALE GENOMIC DNA]</scope>
    <source>
        <strain evidence="2 3">DSM 24636</strain>
    </source>
</reference>